<name>A0A2N4U0M1_9BURK</name>
<feature type="domain" description="MPN" evidence="6">
    <location>
        <begin position="55"/>
        <end position="177"/>
    </location>
</feature>
<keyword evidence="8" id="KW-1185">Reference proteome</keyword>
<dbReference type="Pfam" id="PF04002">
    <property type="entry name" value="RadC"/>
    <property type="match status" value="1"/>
</dbReference>
<comment type="caution">
    <text evidence="7">The sequence shown here is derived from an EMBL/GenBank/DDBJ whole genome shotgun (WGS) entry which is preliminary data.</text>
</comment>
<dbReference type="OrthoDB" id="9804482at2"/>
<keyword evidence="4" id="KW-0862">Zinc</keyword>
<keyword evidence="5" id="KW-0482">Metalloprotease</keyword>
<dbReference type="GO" id="GO:0006508">
    <property type="term" value="P:proteolysis"/>
    <property type="evidence" value="ECO:0007669"/>
    <property type="project" value="UniProtKB-KW"/>
</dbReference>
<evidence type="ECO:0000256" key="5">
    <source>
        <dbReference type="ARBA" id="ARBA00023049"/>
    </source>
</evidence>
<evidence type="ECO:0000313" key="7">
    <source>
        <dbReference type="EMBL" id="PLC48568.1"/>
    </source>
</evidence>
<evidence type="ECO:0000256" key="3">
    <source>
        <dbReference type="ARBA" id="ARBA00022801"/>
    </source>
</evidence>
<reference evidence="7 8" key="1">
    <citation type="submission" date="2017-10" db="EMBL/GenBank/DDBJ databases">
        <title>Two draft genome sequences of Pusillimonas sp. strains isolated from a nitrate- and radionuclide-contaminated groundwater in Russia.</title>
        <authorList>
            <person name="Grouzdev D.S."/>
            <person name="Tourova T.P."/>
            <person name="Goeva M.A."/>
            <person name="Babich T.L."/>
            <person name="Sokolova D.S."/>
            <person name="Abdullin R."/>
            <person name="Poltaraus A.B."/>
            <person name="Toshchakov S.V."/>
            <person name="Nazina T.N."/>
        </authorList>
    </citation>
    <scope>NUCLEOTIDE SEQUENCE [LARGE SCALE GENOMIC DNA]</scope>
    <source>
        <strain evidence="7 8">JR1/69-3-13</strain>
    </source>
</reference>
<dbReference type="PROSITE" id="PS01302">
    <property type="entry name" value="UPF0758"/>
    <property type="match status" value="1"/>
</dbReference>
<keyword evidence="3" id="KW-0378">Hydrolase</keyword>
<dbReference type="PANTHER" id="PTHR30471">
    <property type="entry name" value="DNA REPAIR PROTEIN RADC"/>
    <property type="match status" value="1"/>
</dbReference>
<organism evidence="7 8">
    <name type="scientific">Pollutimonas subterranea</name>
    <dbReference type="NCBI Taxonomy" id="2045210"/>
    <lineage>
        <taxon>Bacteria</taxon>
        <taxon>Pseudomonadati</taxon>
        <taxon>Pseudomonadota</taxon>
        <taxon>Betaproteobacteria</taxon>
        <taxon>Burkholderiales</taxon>
        <taxon>Alcaligenaceae</taxon>
        <taxon>Pollutimonas</taxon>
    </lineage>
</organism>
<dbReference type="Gene3D" id="3.40.140.10">
    <property type="entry name" value="Cytidine Deaminase, domain 2"/>
    <property type="match status" value="1"/>
</dbReference>
<keyword evidence="2" id="KW-0479">Metal-binding</keyword>
<dbReference type="InterPro" id="IPR025657">
    <property type="entry name" value="RadC_JAB"/>
</dbReference>
<dbReference type="InterPro" id="IPR020891">
    <property type="entry name" value="UPF0758_CS"/>
</dbReference>
<keyword evidence="1" id="KW-0645">Protease</keyword>
<evidence type="ECO:0000256" key="4">
    <source>
        <dbReference type="ARBA" id="ARBA00022833"/>
    </source>
</evidence>
<evidence type="ECO:0000256" key="1">
    <source>
        <dbReference type="ARBA" id="ARBA00022670"/>
    </source>
</evidence>
<gene>
    <name evidence="7" type="ORF">CR159_17190</name>
</gene>
<evidence type="ECO:0000313" key="8">
    <source>
        <dbReference type="Proteomes" id="UP000234190"/>
    </source>
</evidence>
<dbReference type="GO" id="GO:0046872">
    <property type="term" value="F:metal ion binding"/>
    <property type="evidence" value="ECO:0007669"/>
    <property type="project" value="UniProtKB-KW"/>
</dbReference>
<dbReference type="InterPro" id="IPR037518">
    <property type="entry name" value="MPN"/>
</dbReference>
<evidence type="ECO:0000256" key="2">
    <source>
        <dbReference type="ARBA" id="ARBA00022723"/>
    </source>
</evidence>
<dbReference type="EMBL" id="PDNW01000018">
    <property type="protein sequence ID" value="PLC48568.1"/>
    <property type="molecule type" value="Genomic_DNA"/>
</dbReference>
<dbReference type="InterPro" id="IPR001405">
    <property type="entry name" value="UPF0758"/>
</dbReference>
<dbReference type="AlphaFoldDB" id="A0A2N4U0M1"/>
<sequence>MEHVNHNAALGYDNMNAGQTLYVRSPSGRYRAATDSHVLAAARVAAESLIGDRADMGNPNAVKRYFQAKLSGMGHEVAAVLYLNSQFKVIRYMEMSHGTLTQASVYPREIVKTALRLDAAAIIMSHNHPSGIPEPSEADLALTRHLKHALALVDVRLLDHIIVTGQNTTSLAERGQV</sequence>
<dbReference type="SUPFAM" id="SSF102712">
    <property type="entry name" value="JAB1/MPN domain"/>
    <property type="match status" value="1"/>
</dbReference>
<accession>A0A2N4U0M1</accession>
<dbReference type="CDD" id="cd08071">
    <property type="entry name" value="MPN_DUF2466"/>
    <property type="match status" value="1"/>
</dbReference>
<evidence type="ECO:0000259" key="6">
    <source>
        <dbReference type="PROSITE" id="PS50249"/>
    </source>
</evidence>
<dbReference type="GO" id="GO:0008237">
    <property type="term" value="F:metallopeptidase activity"/>
    <property type="evidence" value="ECO:0007669"/>
    <property type="project" value="UniProtKB-KW"/>
</dbReference>
<proteinExistence type="predicted"/>
<dbReference type="PROSITE" id="PS50249">
    <property type="entry name" value="MPN"/>
    <property type="match status" value="1"/>
</dbReference>
<protein>
    <submittedName>
        <fullName evidence="7">DNA repair protein RadC</fullName>
    </submittedName>
</protein>
<dbReference type="Proteomes" id="UP000234190">
    <property type="component" value="Unassembled WGS sequence"/>
</dbReference>
<dbReference type="RefSeq" id="WP_102075203.1">
    <property type="nucleotide sequence ID" value="NZ_PDNW01000018.1"/>
</dbReference>
<dbReference type="PANTHER" id="PTHR30471:SF3">
    <property type="entry name" value="UPF0758 PROTEIN YEES-RELATED"/>
    <property type="match status" value="1"/>
</dbReference>